<evidence type="ECO:0000313" key="1">
    <source>
        <dbReference type="EMBL" id="MCQ1058383.1"/>
    </source>
</evidence>
<dbReference type="Proteomes" id="UP001524460">
    <property type="component" value="Unassembled WGS sequence"/>
</dbReference>
<proteinExistence type="predicted"/>
<dbReference type="RefSeq" id="WP_255042261.1">
    <property type="nucleotide sequence ID" value="NZ_JANEYT010000018.1"/>
</dbReference>
<keyword evidence="2" id="KW-1185">Reference proteome</keyword>
<comment type="caution">
    <text evidence="1">The sequence shown here is derived from an EMBL/GenBank/DDBJ whole genome shotgun (WGS) entry which is preliminary data.</text>
</comment>
<gene>
    <name evidence="1" type="ORF">NHN17_09965</name>
</gene>
<reference evidence="1 2" key="1">
    <citation type="submission" date="2022-07" db="EMBL/GenBank/DDBJ databases">
        <title>Photobacterium pectinilyticum sp. nov., a marine bacterium isolated from surface seawater of Qingdao offshore.</title>
        <authorList>
            <person name="Wang X."/>
        </authorList>
    </citation>
    <scope>NUCLEOTIDE SEQUENCE [LARGE SCALE GENOMIC DNA]</scope>
    <source>
        <strain evidence="1 2">ZSDE20</strain>
    </source>
</reference>
<evidence type="ECO:0000313" key="2">
    <source>
        <dbReference type="Proteomes" id="UP001524460"/>
    </source>
</evidence>
<organism evidence="1 2">
    <name type="scientific">Photobacterium pectinilyticum</name>
    <dbReference type="NCBI Taxonomy" id="2906793"/>
    <lineage>
        <taxon>Bacteria</taxon>
        <taxon>Pseudomonadati</taxon>
        <taxon>Pseudomonadota</taxon>
        <taxon>Gammaproteobacteria</taxon>
        <taxon>Vibrionales</taxon>
        <taxon>Vibrionaceae</taxon>
        <taxon>Photobacterium</taxon>
    </lineage>
</organism>
<name>A0ABT1N0W8_9GAMM</name>
<accession>A0ABT1N0W8</accession>
<sequence>MNFDTSTQKCIDAILAVYPKAVRATANNIQVGDVLVNHIKVPALLITNEILSSDVMSLESLIDSLTNSPFYIVARTHKCYVDPRMVK</sequence>
<protein>
    <submittedName>
        <fullName evidence="1">Uncharacterized protein</fullName>
    </submittedName>
</protein>
<dbReference type="EMBL" id="JANEYT010000018">
    <property type="protein sequence ID" value="MCQ1058383.1"/>
    <property type="molecule type" value="Genomic_DNA"/>
</dbReference>